<evidence type="ECO:0000313" key="2">
    <source>
        <dbReference type="EMBL" id="MBW8481196.1"/>
    </source>
</evidence>
<evidence type="ECO:0000256" key="1">
    <source>
        <dbReference type="SAM" id="Phobius"/>
    </source>
</evidence>
<protein>
    <recommendedName>
        <fullName evidence="4">Integral membrane protein</fullName>
    </recommendedName>
</protein>
<comment type="caution">
    <text evidence="2">The sequence shown here is derived from an EMBL/GenBank/DDBJ whole genome shotgun (WGS) entry which is preliminary data.</text>
</comment>
<evidence type="ECO:0000313" key="3">
    <source>
        <dbReference type="Proteomes" id="UP000774570"/>
    </source>
</evidence>
<keyword evidence="1" id="KW-0472">Membrane</keyword>
<keyword evidence="1" id="KW-0812">Transmembrane</keyword>
<sequence length="320" mass="34386">MPDDPGLRPVFDPALTARDRGLLAEDPARLVPAHLPAPVRARPAPAARAAGIPLFALFYGVLPGGWFHLFFTASLDEEDPFGRVLRWGRLPLLAMMLTPGVQVVLLLCGQREAAAVLAAASFAAWCAGAARAAREPAAARAARELHGRYLLPADLDGPAARLLARAQRAVDAVLGSAAHRAGLLDAAGNAAELPREEWEIAGTLAEHTRLRRERSARDAGRLSAPVRELLRSRDAALEASVRSVTARIAALEDYARRAAEADDAYHEWRVLQALPEQDARDRELLARTVRDDLARDRIARLAGDARAAAEALRAAADPPD</sequence>
<feature type="transmembrane region" description="Helical" evidence="1">
    <location>
        <begin position="87"/>
        <end position="107"/>
    </location>
</feature>
<feature type="transmembrane region" description="Helical" evidence="1">
    <location>
        <begin position="52"/>
        <end position="75"/>
    </location>
</feature>
<evidence type="ECO:0008006" key="4">
    <source>
        <dbReference type="Google" id="ProtNLM"/>
    </source>
</evidence>
<keyword evidence="1" id="KW-1133">Transmembrane helix</keyword>
<dbReference type="RefSeq" id="WP_220162696.1">
    <property type="nucleotide sequence ID" value="NZ_JAIBOA010000001.1"/>
</dbReference>
<name>A0ABS7FLG1_9ACTN</name>
<organism evidence="2 3">
    <name type="scientific">Actinomadura parmotrematis</name>
    <dbReference type="NCBI Taxonomy" id="2864039"/>
    <lineage>
        <taxon>Bacteria</taxon>
        <taxon>Bacillati</taxon>
        <taxon>Actinomycetota</taxon>
        <taxon>Actinomycetes</taxon>
        <taxon>Streptosporangiales</taxon>
        <taxon>Thermomonosporaceae</taxon>
        <taxon>Actinomadura</taxon>
    </lineage>
</organism>
<keyword evidence="3" id="KW-1185">Reference proteome</keyword>
<gene>
    <name evidence="2" type="ORF">K1Y72_02360</name>
</gene>
<dbReference type="Proteomes" id="UP000774570">
    <property type="component" value="Unassembled WGS sequence"/>
</dbReference>
<reference evidence="2 3" key="1">
    <citation type="submission" date="2021-07" db="EMBL/GenBank/DDBJ databases">
        <title>Actinomadura sp. PM05-2 isolated from lichen.</title>
        <authorList>
            <person name="Somphong A."/>
            <person name="Phongsopitanun W."/>
            <person name="Tanasupawat S."/>
            <person name="Peongsungnone V."/>
        </authorList>
    </citation>
    <scope>NUCLEOTIDE SEQUENCE [LARGE SCALE GENOMIC DNA]</scope>
    <source>
        <strain evidence="2 3">PM05-2</strain>
    </source>
</reference>
<dbReference type="EMBL" id="JAIBOA010000001">
    <property type="protein sequence ID" value="MBW8481196.1"/>
    <property type="molecule type" value="Genomic_DNA"/>
</dbReference>
<proteinExistence type="predicted"/>
<accession>A0ABS7FLG1</accession>